<dbReference type="AlphaFoldDB" id="A0A5A9GTJ5"/>
<comment type="caution">
    <text evidence="1">The sequence shown here is derived from an EMBL/GenBank/DDBJ whole genome shotgun (WGS) entry which is preliminary data.</text>
</comment>
<evidence type="ECO:0000313" key="2">
    <source>
        <dbReference type="Proteomes" id="UP000324927"/>
    </source>
</evidence>
<reference evidence="1 2" key="1">
    <citation type="submission" date="2019-08" db="EMBL/GenBank/DDBJ databases">
        <authorList>
            <person name="Grouzdev D."/>
            <person name="Tikhonova E."/>
            <person name="Kravchenko I."/>
        </authorList>
    </citation>
    <scope>NUCLEOTIDE SEQUENCE [LARGE SCALE GENOMIC DNA]</scope>
    <source>
        <strain evidence="1 2">59b</strain>
    </source>
</reference>
<dbReference type="EMBL" id="VTTN01000002">
    <property type="protein sequence ID" value="KAA0596954.1"/>
    <property type="molecule type" value="Genomic_DNA"/>
</dbReference>
<gene>
    <name evidence="1" type="ORF">FZ942_07505</name>
</gene>
<evidence type="ECO:0000313" key="1">
    <source>
        <dbReference type="EMBL" id="KAA0596954.1"/>
    </source>
</evidence>
<keyword evidence="2" id="KW-1185">Reference proteome</keyword>
<name>A0A5A9GTJ5_AZOLI</name>
<dbReference type="RefSeq" id="WP_149230506.1">
    <property type="nucleotide sequence ID" value="NZ_JALJXJ010000001.1"/>
</dbReference>
<sequence length="269" mass="28181">MLPAATDGGAVPAAPPSVTTADASIKTILASPNTDTRNMALAKRMYLIDMNFAEFESKLFQRMREAGFGTDVLTLGVTSAGAASGGAAASILSAIGAGITGSRAAFDKEVLADKTLPALHAAMRANRAKLRNRIITGMGKSIGVYPPYMAASDITDYEAAGTMLTALIGLTEQATIEARTEERKLEIITGFTTLPAANYLANYAHQPGLPLQQTKSRLEEITRMYKDLGVDTKGAAAVSLYRNPALLKETETIARSAGAADAGRIQSPA</sequence>
<proteinExistence type="predicted"/>
<protein>
    <submittedName>
        <fullName evidence="1">Uncharacterized protein</fullName>
    </submittedName>
</protein>
<dbReference type="Proteomes" id="UP000324927">
    <property type="component" value="Unassembled WGS sequence"/>
</dbReference>
<organism evidence="1 2">
    <name type="scientific">Azospirillum lipoferum</name>
    <dbReference type="NCBI Taxonomy" id="193"/>
    <lineage>
        <taxon>Bacteria</taxon>
        <taxon>Pseudomonadati</taxon>
        <taxon>Pseudomonadota</taxon>
        <taxon>Alphaproteobacteria</taxon>
        <taxon>Rhodospirillales</taxon>
        <taxon>Azospirillaceae</taxon>
        <taxon>Azospirillum</taxon>
    </lineage>
</organism>
<accession>A0A5A9GTJ5</accession>